<organism evidence="1 2">
    <name type="scientific">Mycoplasmopsis ciconiae</name>
    <dbReference type="NCBI Taxonomy" id="561067"/>
    <lineage>
        <taxon>Bacteria</taxon>
        <taxon>Bacillati</taxon>
        <taxon>Mycoplasmatota</taxon>
        <taxon>Mycoplasmoidales</taxon>
        <taxon>Metamycoplasmataceae</taxon>
        <taxon>Mycoplasmopsis</taxon>
    </lineage>
</organism>
<accession>A0ABU7MKW6</accession>
<reference evidence="1" key="1">
    <citation type="submission" date="2024-01" db="EMBL/GenBank/DDBJ databases">
        <title>Genome sequence of Mycoplasma ciconiae type strain DSM 25251.</title>
        <authorList>
            <person name="Spergser J."/>
        </authorList>
    </citation>
    <scope>NUCLEOTIDE SEQUENCE [LARGE SCALE GENOMIC DNA]</scope>
    <source>
        <strain evidence="1">DSM 25251</strain>
    </source>
</reference>
<protein>
    <submittedName>
        <fullName evidence="1">Uncharacterized protein</fullName>
    </submittedName>
</protein>
<keyword evidence="2" id="KW-1185">Reference proteome</keyword>
<sequence>MFNLEKKYLKILQQDNDLKFHSAIQALEKKHSKNKISHIESIYLAHLYIKTHQIFKAKNILGYLTQKNTDQTYVNFLEGLIEFNEGYTLEGYKKLVESPLYLSDFDLENFKKISLESLNYPTFKVNFNYKVNNFWQEFKNIAFAIENNISALEITQAFQKHFSFIEEVFVYKNEDVFEIYLSSYYSATFTLILLEVIEKMPSVYNNRFKFFVGLPSYKKLNIAQELDSKQFSINKNKISYNFFYDSNVDLQTSKKILTNYFSEAFCYAFINKITLNKDANAQFYPLETIYKFLEKDIDKDLFDSYQNYRKTNLIYSSLKADLLTKKNTDDIFYSVSEFNSLTIDTISKYFKQDYSIIQTMQNNGIFYGHFFVDTTLKNTTELINEIDQILQKVNENKSIIISGYSVGLTINFEIIDFDYRNEKYEFLKNELLKSSKIKSLVFKVPYKNSIQNILFKKI</sequence>
<evidence type="ECO:0000313" key="1">
    <source>
        <dbReference type="EMBL" id="MEE3928158.1"/>
    </source>
</evidence>
<proteinExistence type="predicted"/>
<gene>
    <name evidence="1" type="ORF">V2E24_01020</name>
</gene>
<evidence type="ECO:0000313" key="2">
    <source>
        <dbReference type="Proteomes" id="UP001344817"/>
    </source>
</evidence>
<name>A0ABU7MKW6_9BACT</name>
<dbReference type="Proteomes" id="UP001344817">
    <property type="component" value="Unassembled WGS sequence"/>
</dbReference>
<dbReference type="EMBL" id="JAZDWZ010000002">
    <property type="protein sequence ID" value="MEE3928158.1"/>
    <property type="molecule type" value="Genomic_DNA"/>
</dbReference>
<dbReference type="RefSeq" id="WP_330500570.1">
    <property type="nucleotide sequence ID" value="NZ_JAZDWZ010000002.1"/>
</dbReference>
<comment type="caution">
    <text evidence="1">The sequence shown here is derived from an EMBL/GenBank/DDBJ whole genome shotgun (WGS) entry which is preliminary data.</text>
</comment>